<keyword evidence="2" id="KW-0012">Acyltransferase</keyword>
<dbReference type="EMBL" id="BAABIQ010000040">
    <property type="protein sequence ID" value="GAA4799624.1"/>
    <property type="molecule type" value="Genomic_DNA"/>
</dbReference>
<dbReference type="SUPFAM" id="SSF55729">
    <property type="entry name" value="Acyl-CoA N-acyltransferases (Nat)"/>
    <property type="match status" value="1"/>
</dbReference>
<keyword evidence="1" id="KW-0808">Transferase</keyword>
<comment type="caution">
    <text evidence="4">The sequence shown here is derived from an EMBL/GenBank/DDBJ whole genome shotgun (WGS) entry which is preliminary data.</text>
</comment>
<evidence type="ECO:0000256" key="1">
    <source>
        <dbReference type="ARBA" id="ARBA00022679"/>
    </source>
</evidence>
<keyword evidence="5" id="KW-1185">Reference proteome</keyword>
<dbReference type="PROSITE" id="PS51186">
    <property type="entry name" value="GNAT"/>
    <property type="match status" value="1"/>
</dbReference>
<feature type="domain" description="N-acetyltransferase" evidence="3">
    <location>
        <begin position="4"/>
        <end position="162"/>
    </location>
</feature>
<evidence type="ECO:0000313" key="5">
    <source>
        <dbReference type="Proteomes" id="UP001501411"/>
    </source>
</evidence>
<dbReference type="Proteomes" id="UP001501411">
    <property type="component" value="Unassembled WGS sequence"/>
</dbReference>
<dbReference type="Pfam" id="PF00583">
    <property type="entry name" value="Acetyltransf_1"/>
    <property type="match status" value="1"/>
</dbReference>
<dbReference type="CDD" id="cd04301">
    <property type="entry name" value="NAT_SF"/>
    <property type="match status" value="1"/>
</dbReference>
<name>A0ABP9BRX3_9SPHI</name>
<dbReference type="InterPro" id="IPR016181">
    <property type="entry name" value="Acyl_CoA_acyltransferase"/>
</dbReference>
<accession>A0ABP9BRX3</accession>
<gene>
    <name evidence="4" type="ORF">GCM10023231_30520</name>
</gene>
<proteinExistence type="predicted"/>
<protein>
    <submittedName>
        <fullName evidence="4">GNAT family N-acetyltransferase</fullName>
    </submittedName>
</protein>
<evidence type="ECO:0000256" key="2">
    <source>
        <dbReference type="ARBA" id="ARBA00023315"/>
    </source>
</evidence>
<dbReference type="InterPro" id="IPR000182">
    <property type="entry name" value="GNAT_dom"/>
</dbReference>
<evidence type="ECO:0000259" key="3">
    <source>
        <dbReference type="PROSITE" id="PS51186"/>
    </source>
</evidence>
<dbReference type="Gene3D" id="3.40.630.30">
    <property type="match status" value="1"/>
</dbReference>
<reference evidence="5" key="1">
    <citation type="journal article" date="2019" name="Int. J. Syst. Evol. Microbiol.">
        <title>The Global Catalogue of Microorganisms (GCM) 10K type strain sequencing project: providing services to taxonomists for standard genome sequencing and annotation.</title>
        <authorList>
            <consortium name="The Broad Institute Genomics Platform"/>
            <consortium name="The Broad Institute Genome Sequencing Center for Infectious Disease"/>
            <person name="Wu L."/>
            <person name="Ma J."/>
        </authorList>
    </citation>
    <scope>NUCLEOTIDE SEQUENCE [LARGE SCALE GENOMIC DNA]</scope>
    <source>
        <strain evidence="5">JCM 18200</strain>
    </source>
</reference>
<dbReference type="RefSeq" id="WP_345232763.1">
    <property type="nucleotide sequence ID" value="NZ_BAABIQ010000040.1"/>
</dbReference>
<dbReference type="PANTHER" id="PTHR43877">
    <property type="entry name" value="AMINOALKYLPHOSPHONATE N-ACETYLTRANSFERASE-RELATED-RELATED"/>
    <property type="match status" value="1"/>
</dbReference>
<sequence length="166" mass="18480">MMNIELRTIRETDNLILAQILRQALDEHHIPKEGTVYTDPTTVQLYTLFQHPKSIYYVAVENGEVLGGCGIYPTANLPNGYAELVKLYLSGKSRGKGIGKALITQCFETAITFGYTHLYLESFPEFAAAINLYKKLGFHTLPHALGNSGHYACNTWMVKELIAATP</sequence>
<dbReference type="InterPro" id="IPR050832">
    <property type="entry name" value="Bact_Acetyltransf"/>
</dbReference>
<organism evidence="4 5">
    <name type="scientific">Olivibacter ginsenosidimutans</name>
    <dbReference type="NCBI Taxonomy" id="1176537"/>
    <lineage>
        <taxon>Bacteria</taxon>
        <taxon>Pseudomonadati</taxon>
        <taxon>Bacteroidota</taxon>
        <taxon>Sphingobacteriia</taxon>
        <taxon>Sphingobacteriales</taxon>
        <taxon>Sphingobacteriaceae</taxon>
        <taxon>Olivibacter</taxon>
    </lineage>
</organism>
<dbReference type="PANTHER" id="PTHR43877:SF2">
    <property type="entry name" value="AMINOALKYLPHOSPHONATE N-ACETYLTRANSFERASE-RELATED"/>
    <property type="match status" value="1"/>
</dbReference>
<evidence type="ECO:0000313" key="4">
    <source>
        <dbReference type="EMBL" id="GAA4799624.1"/>
    </source>
</evidence>